<feature type="transmembrane region" description="Helical" evidence="1">
    <location>
        <begin position="41"/>
        <end position="64"/>
    </location>
</feature>
<keyword evidence="3" id="KW-1185">Reference proteome</keyword>
<comment type="caution">
    <text evidence="2">The sequence shown here is derived from an EMBL/GenBank/DDBJ whole genome shotgun (WGS) entry which is preliminary data.</text>
</comment>
<name>A0A7W8D7W2_9GAMM</name>
<keyword evidence="1" id="KW-1133">Transmembrane helix</keyword>
<gene>
    <name evidence="2" type="ORF">HNQ52_001937</name>
</gene>
<keyword evidence="1" id="KW-0472">Membrane</keyword>
<dbReference type="EMBL" id="JACHHP010000003">
    <property type="protein sequence ID" value="MBB5208395.1"/>
    <property type="molecule type" value="Genomic_DNA"/>
</dbReference>
<protein>
    <submittedName>
        <fullName evidence="2">Uncharacterized protein</fullName>
    </submittedName>
</protein>
<dbReference type="RefSeq" id="WP_183960928.1">
    <property type="nucleotide sequence ID" value="NZ_JACHHP010000003.1"/>
</dbReference>
<dbReference type="AlphaFoldDB" id="A0A7W8D7W2"/>
<accession>A0A7W8D7W2</accession>
<keyword evidence="1" id="KW-0812">Transmembrane</keyword>
<sequence length="94" mass="10027">MTHYRTARALATFVVWAGWFIVGICAAIAVASVVMRTPAGALTFYPMAVGVVVALFGWLCRAVFDIADAVRSKPTVVSQEPPSRPFPLSVSDIG</sequence>
<evidence type="ECO:0000313" key="3">
    <source>
        <dbReference type="Proteomes" id="UP000521199"/>
    </source>
</evidence>
<organism evidence="2 3">
    <name type="scientific">Chiayiivirga flava</name>
    <dbReference type="NCBI Taxonomy" id="659595"/>
    <lineage>
        <taxon>Bacteria</taxon>
        <taxon>Pseudomonadati</taxon>
        <taxon>Pseudomonadota</taxon>
        <taxon>Gammaproteobacteria</taxon>
        <taxon>Lysobacterales</taxon>
        <taxon>Lysobacteraceae</taxon>
        <taxon>Chiayiivirga</taxon>
    </lineage>
</organism>
<proteinExistence type="predicted"/>
<feature type="transmembrane region" description="Helical" evidence="1">
    <location>
        <begin position="12"/>
        <end position="35"/>
    </location>
</feature>
<dbReference type="Proteomes" id="UP000521199">
    <property type="component" value="Unassembled WGS sequence"/>
</dbReference>
<evidence type="ECO:0000313" key="2">
    <source>
        <dbReference type="EMBL" id="MBB5208395.1"/>
    </source>
</evidence>
<evidence type="ECO:0000256" key="1">
    <source>
        <dbReference type="SAM" id="Phobius"/>
    </source>
</evidence>
<reference evidence="2 3" key="1">
    <citation type="submission" date="2020-08" db="EMBL/GenBank/DDBJ databases">
        <title>Genomic Encyclopedia of Type Strains, Phase IV (KMG-IV): sequencing the most valuable type-strain genomes for metagenomic binning, comparative biology and taxonomic classification.</title>
        <authorList>
            <person name="Goeker M."/>
        </authorList>
    </citation>
    <scope>NUCLEOTIDE SEQUENCE [LARGE SCALE GENOMIC DNA]</scope>
    <source>
        <strain evidence="2 3">DSM 24163</strain>
    </source>
</reference>